<protein>
    <recommendedName>
        <fullName evidence="3">SHS2 domain-containing protein</fullName>
    </recommendedName>
</protein>
<sequence length="371" mass="41994">MFGKKKTPPRIVGIDIQKNCIRYCTKKGDRFKCGELVVNGTIFKDDKLRNPDSLESAFEQISKALRIRTMNVVINAPNAKLLIKQVPIGTMRTEKEIREHVYFELGESISLPFEKPIFDLLILGQGNKQEVSKINRKMQSSILTFRGKKQKVGEPEAGIRQSVTQDASSSQAIVIQRNRFSINGHVPVAVTSEPILVQVGEVLKKGGHQLMGVDCSFLAYTRMFPRQINWGENFVLIEMNAGVANIVFFEELVPIYVQYEDYNQANWKYVENQESVQVSFRESAEIQALEGIAETINSVIDYFYREVSPNCTLSKIYLVGGHPMLRKEVEEIFSDITSIPVKLLTVKVSETNRKKIPDHYVLAAGLAMKEV</sequence>
<reference evidence="1 2" key="1">
    <citation type="submission" date="2017-05" db="EMBL/GenBank/DDBJ databases">
        <title>The Genome Sequence of Enterococcus sp. 8G7_MSG3316.</title>
        <authorList>
            <consortium name="The Broad Institute Genomics Platform"/>
            <consortium name="The Broad Institute Genomic Center for Infectious Diseases"/>
            <person name="Earl A."/>
            <person name="Manson A."/>
            <person name="Schwartman J."/>
            <person name="Gilmore M."/>
            <person name="Abouelleil A."/>
            <person name="Cao P."/>
            <person name="Chapman S."/>
            <person name="Cusick C."/>
            <person name="Shea T."/>
            <person name="Young S."/>
            <person name="Neafsey D."/>
            <person name="Nusbaum C."/>
            <person name="Birren B."/>
        </authorList>
    </citation>
    <scope>NUCLEOTIDE SEQUENCE [LARGE SCALE GENOMIC DNA]</scope>
    <source>
        <strain evidence="1 2">8G7_MSG3316</strain>
    </source>
</reference>
<evidence type="ECO:0000313" key="2">
    <source>
        <dbReference type="Proteomes" id="UP000195043"/>
    </source>
</evidence>
<accession>A0A242A568</accession>
<dbReference type="Gene3D" id="3.30.420.40">
    <property type="match status" value="1"/>
</dbReference>
<comment type="caution">
    <text evidence="1">The sequence shown here is derived from an EMBL/GenBank/DDBJ whole genome shotgun (WGS) entry which is preliminary data.</text>
</comment>
<dbReference type="RefSeq" id="WP_086274039.1">
    <property type="nucleotide sequence ID" value="NZ_NGKU01000001.1"/>
</dbReference>
<keyword evidence="2" id="KW-1185">Reference proteome</keyword>
<dbReference type="AlphaFoldDB" id="A0A242A568"/>
<organism evidence="1 2">
    <name type="scientific">Candidatus Enterococcus testudinis</name>
    <dbReference type="NCBI Taxonomy" id="1834191"/>
    <lineage>
        <taxon>Bacteria</taxon>
        <taxon>Bacillati</taxon>
        <taxon>Bacillota</taxon>
        <taxon>Bacilli</taxon>
        <taxon>Lactobacillales</taxon>
        <taxon>Enterococcaceae</taxon>
        <taxon>Enterococcus</taxon>
    </lineage>
</organism>
<dbReference type="STRING" id="1834191.A5886_001116"/>
<dbReference type="Proteomes" id="UP000195043">
    <property type="component" value="Unassembled WGS sequence"/>
</dbReference>
<evidence type="ECO:0008006" key="3">
    <source>
        <dbReference type="Google" id="ProtNLM"/>
    </source>
</evidence>
<dbReference type="EMBL" id="NGKU01000001">
    <property type="protein sequence ID" value="OTN76040.1"/>
    <property type="molecule type" value="Genomic_DNA"/>
</dbReference>
<proteinExistence type="predicted"/>
<name>A0A242A568_9ENTE</name>
<dbReference type="OrthoDB" id="2690797at2"/>
<evidence type="ECO:0000313" key="1">
    <source>
        <dbReference type="EMBL" id="OTN76040.1"/>
    </source>
</evidence>
<gene>
    <name evidence="1" type="ORF">A5886_001116</name>
</gene>